<dbReference type="InterPro" id="IPR010068">
    <property type="entry name" value="Peri-bd_TauA"/>
</dbReference>
<feature type="signal peptide" evidence="4">
    <location>
        <begin position="1"/>
        <end position="25"/>
    </location>
</feature>
<dbReference type="Pfam" id="PF09084">
    <property type="entry name" value="NMT1"/>
    <property type="match status" value="1"/>
</dbReference>
<dbReference type="EMBL" id="OBMT01000001">
    <property type="protein sequence ID" value="SOB94195.1"/>
    <property type="molecule type" value="Genomic_DNA"/>
</dbReference>
<sequence>MIKKTALRLGVSVLGLLSATGLAHAEKLIIGHFGIPLPMMTEISTGAYDKAMGYEIEWRKFGSGTEVIAAMASGDVKLAALGSSPFAIGASQGVPAQLFMLSGVIGTAESLIARDGAGIETLADLKGKRVAVPVGSTAHFSLVGALAHAGIAENELTILNMPPDQITAAWSQDAIDAAFIWDPAQSQLLQNGKRIVGADETAKWGYPTFDGWVVNKDFAAEHPEAVAGFVKVTTAADAAYLADPAAWTPESAPVLTIAKETGADPAQVPAILAGYTFLPAKDQAGADWLGGGLAASVKATAEFLKAAGRIDSVAEDYSPFITLAPVEAAISE</sequence>
<dbReference type="SUPFAM" id="SSF53850">
    <property type="entry name" value="Periplasmic binding protein-like II"/>
    <property type="match status" value="1"/>
</dbReference>
<dbReference type="Gene3D" id="3.40.190.10">
    <property type="entry name" value="Periplasmic binding protein-like II"/>
    <property type="match status" value="2"/>
</dbReference>
<dbReference type="NCBIfam" id="TIGR01729">
    <property type="entry name" value="taurine_ABC_bnd"/>
    <property type="match status" value="1"/>
</dbReference>
<feature type="domain" description="Solute-binding protein family 3/N-terminal" evidence="5">
    <location>
        <begin position="27"/>
        <end position="244"/>
    </location>
</feature>
<gene>
    <name evidence="6" type="ORF">SAMN05877831_101350</name>
</gene>
<evidence type="ECO:0000313" key="6">
    <source>
        <dbReference type="EMBL" id="SOB94195.1"/>
    </source>
</evidence>
<dbReference type="InterPro" id="IPR015168">
    <property type="entry name" value="SsuA/THI5"/>
</dbReference>
<dbReference type="AlphaFoldDB" id="A0A285RJ95"/>
<evidence type="ECO:0000256" key="2">
    <source>
        <dbReference type="ARBA" id="ARBA00010742"/>
    </source>
</evidence>
<dbReference type="SMART" id="SM00062">
    <property type="entry name" value="PBPb"/>
    <property type="match status" value="1"/>
</dbReference>
<evidence type="ECO:0000313" key="7">
    <source>
        <dbReference type="Proteomes" id="UP000219111"/>
    </source>
</evidence>
<comment type="similarity">
    <text evidence="2">Belongs to the bacterial solute-binding protein SsuA/TauA family.</text>
</comment>
<organism evidence="6 7">
    <name type="scientific">Rhodobacter maris</name>
    <dbReference type="NCBI Taxonomy" id="446682"/>
    <lineage>
        <taxon>Bacteria</taxon>
        <taxon>Pseudomonadati</taxon>
        <taxon>Pseudomonadota</taxon>
        <taxon>Alphaproteobacteria</taxon>
        <taxon>Rhodobacterales</taxon>
        <taxon>Rhodobacter group</taxon>
        <taxon>Rhodobacter</taxon>
    </lineage>
</organism>
<feature type="chain" id="PRO_5013126296" evidence="4">
    <location>
        <begin position="26"/>
        <end position="332"/>
    </location>
</feature>
<dbReference type="InterPro" id="IPR001638">
    <property type="entry name" value="Solute-binding_3/MltF_N"/>
</dbReference>
<proteinExistence type="inferred from homology"/>
<dbReference type="GO" id="GO:0042918">
    <property type="term" value="P:alkanesulfonate transmembrane transport"/>
    <property type="evidence" value="ECO:0007669"/>
    <property type="project" value="TreeGrafter"/>
</dbReference>
<dbReference type="PANTHER" id="PTHR30024:SF47">
    <property type="entry name" value="TAURINE-BINDING PERIPLASMIC PROTEIN"/>
    <property type="match status" value="1"/>
</dbReference>
<name>A0A285RJ95_9RHOB</name>
<evidence type="ECO:0000256" key="1">
    <source>
        <dbReference type="ARBA" id="ARBA00004418"/>
    </source>
</evidence>
<dbReference type="PANTHER" id="PTHR30024">
    <property type="entry name" value="ALIPHATIC SULFONATES-BINDING PROTEIN-RELATED"/>
    <property type="match status" value="1"/>
</dbReference>
<evidence type="ECO:0000256" key="3">
    <source>
        <dbReference type="ARBA" id="ARBA00022729"/>
    </source>
</evidence>
<comment type="subcellular location">
    <subcellularLocation>
        <location evidence="1">Periplasm</location>
    </subcellularLocation>
</comment>
<dbReference type="Proteomes" id="UP000219111">
    <property type="component" value="Unassembled WGS sequence"/>
</dbReference>
<keyword evidence="3 4" id="KW-0732">Signal</keyword>
<accession>A0A285RJ95</accession>
<reference evidence="7" key="1">
    <citation type="submission" date="2017-08" db="EMBL/GenBank/DDBJ databases">
        <authorList>
            <person name="Varghese N."/>
            <person name="Submissions S."/>
        </authorList>
    </citation>
    <scope>NUCLEOTIDE SEQUENCE [LARGE SCALE GENOMIC DNA]</scope>
    <source>
        <strain evidence="7">JA276</strain>
    </source>
</reference>
<keyword evidence="7" id="KW-1185">Reference proteome</keyword>
<dbReference type="OrthoDB" id="6788250at2"/>
<evidence type="ECO:0000256" key="4">
    <source>
        <dbReference type="SAM" id="SignalP"/>
    </source>
</evidence>
<evidence type="ECO:0000259" key="5">
    <source>
        <dbReference type="SMART" id="SM00062"/>
    </source>
</evidence>
<protein>
    <submittedName>
        <fullName evidence="6">Taurine transport system substrate-binding protein</fullName>
    </submittedName>
</protein>
<dbReference type="GO" id="GO:0042597">
    <property type="term" value="C:periplasmic space"/>
    <property type="evidence" value="ECO:0007669"/>
    <property type="project" value="UniProtKB-SubCell"/>
</dbReference>
<dbReference type="RefSeq" id="WP_097068376.1">
    <property type="nucleotide sequence ID" value="NZ_OBMT01000001.1"/>
</dbReference>